<proteinExistence type="predicted"/>
<evidence type="ECO:0000313" key="1">
    <source>
        <dbReference type="EMBL" id="GFG77915.1"/>
    </source>
</evidence>
<gene>
    <name evidence="1" type="ORF">MPRG_11910</name>
</gene>
<reference evidence="1 2" key="1">
    <citation type="journal article" date="2019" name="Emerg. Microbes Infect.">
        <title>Comprehensive subspecies identification of 175 nontuberculous mycobacteria species based on 7547 genomic profiles.</title>
        <authorList>
            <person name="Matsumoto Y."/>
            <person name="Kinjo T."/>
            <person name="Motooka D."/>
            <person name="Nabeya D."/>
            <person name="Jung N."/>
            <person name="Uechi K."/>
            <person name="Horii T."/>
            <person name="Iida T."/>
            <person name="Fujita J."/>
            <person name="Nakamura S."/>
        </authorList>
    </citation>
    <scope>NUCLEOTIDE SEQUENCE [LARGE SCALE GENOMIC DNA]</scope>
    <source>
        <strain evidence="1 2">JCM 18565</strain>
    </source>
</reference>
<comment type="caution">
    <text evidence="1">The sequence shown here is derived from an EMBL/GenBank/DDBJ whole genome shotgun (WGS) entry which is preliminary data.</text>
</comment>
<dbReference type="EMBL" id="BLKX01000001">
    <property type="protein sequence ID" value="GFG77915.1"/>
    <property type="molecule type" value="Genomic_DNA"/>
</dbReference>
<dbReference type="Proteomes" id="UP000465240">
    <property type="component" value="Unassembled WGS sequence"/>
</dbReference>
<name>A0ABQ1C0S6_9MYCO</name>
<evidence type="ECO:0008006" key="3">
    <source>
        <dbReference type="Google" id="ProtNLM"/>
    </source>
</evidence>
<protein>
    <recommendedName>
        <fullName evidence="3">Phage gp6-like head-tail connector protein</fullName>
    </recommendedName>
</protein>
<evidence type="ECO:0000313" key="2">
    <source>
        <dbReference type="Proteomes" id="UP000465240"/>
    </source>
</evidence>
<keyword evidence="2" id="KW-1185">Reference proteome</keyword>
<accession>A0ABQ1C0S6</accession>
<organism evidence="1 2">
    <name type="scientific">Mycobacterium paragordonae</name>
    <dbReference type="NCBI Taxonomy" id="1389713"/>
    <lineage>
        <taxon>Bacteria</taxon>
        <taxon>Bacillati</taxon>
        <taxon>Actinomycetota</taxon>
        <taxon>Actinomycetes</taxon>
        <taxon>Mycobacteriales</taxon>
        <taxon>Mycobacteriaceae</taxon>
        <taxon>Mycobacterium</taxon>
    </lineage>
</organism>
<sequence>MAAPTASELGAFVGRELDGGQATAVLGIVSAMAASYTRGQGYSDGEPNADVRAVILSASARLLADTSQIVSEEAVGPFSVSYRAGFDGWSVAELAVLNRYRVRAL</sequence>